<dbReference type="PROSITE" id="PS50011">
    <property type="entry name" value="PROTEIN_KINASE_DOM"/>
    <property type="match status" value="1"/>
</dbReference>
<feature type="domain" description="Protein kinase" evidence="1">
    <location>
        <begin position="55"/>
        <end position="146"/>
    </location>
</feature>
<gene>
    <name evidence="2" type="ORF">PCOR1329_LOCUS19919</name>
</gene>
<evidence type="ECO:0000259" key="1">
    <source>
        <dbReference type="PROSITE" id="PS50011"/>
    </source>
</evidence>
<dbReference type="SUPFAM" id="SSF56112">
    <property type="entry name" value="Protein kinase-like (PK-like)"/>
    <property type="match status" value="1"/>
</dbReference>
<evidence type="ECO:0000313" key="2">
    <source>
        <dbReference type="EMBL" id="CAK0817270.1"/>
    </source>
</evidence>
<dbReference type="InterPro" id="IPR000719">
    <property type="entry name" value="Prot_kinase_dom"/>
</dbReference>
<protein>
    <recommendedName>
        <fullName evidence="1">Protein kinase domain-containing protein</fullName>
    </recommendedName>
</protein>
<organism evidence="2 3">
    <name type="scientific">Prorocentrum cordatum</name>
    <dbReference type="NCBI Taxonomy" id="2364126"/>
    <lineage>
        <taxon>Eukaryota</taxon>
        <taxon>Sar</taxon>
        <taxon>Alveolata</taxon>
        <taxon>Dinophyceae</taxon>
        <taxon>Prorocentrales</taxon>
        <taxon>Prorocentraceae</taxon>
        <taxon>Prorocentrum</taxon>
    </lineage>
</organism>
<accession>A0ABN9RGW6</accession>
<dbReference type="Gene3D" id="3.30.200.20">
    <property type="entry name" value="Phosphorylase Kinase, domain 1"/>
    <property type="match status" value="1"/>
</dbReference>
<dbReference type="Proteomes" id="UP001189429">
    <property type="component" value="Unassembled WGS sequence"/>
</dbReference>
<name>A0ABN9RGW6_9DINO</name>
<dbReference type="Pfam" id="PF00069">
    <property type="entry name" value="Pkinase"/>
    <property type="match status" value="1"/>
</dbReference>
<sequence length="146" mass="16049">AREAPGRPLAACPAARPSAALWPGCRCPAPARSAAMGAASAHACYCEESEFHTKYTLGKMLGKGSQGKVYVCMSKETGHTRAVKIIDRSWRTAWATYRREVELCKAASASNVIEVLEEFVDSAYCYVVMEKFEGHLRKGMKWVAKE</sequence>
<dbReference type="EMBL" id="CAUYUJ010006410">
    <property type="protein sequence ID" value="CAK0817270.1"/>
    <property type="molecule type" value="Genomic_DNA"/>
</dbReference>
<feature type="non-terminal residue" evidence="2">
    <location>
        <position position="146"/>
    </location>
</feature>
<reference evidence="2" key="1">
    <citation type="submission" date="2023-10" db="EMBL/GenBank/DDBJ databases">
        <authorList>
            <person name="Chen Y."/>
            <person name="Shah S."/>
            <person name="Dougan E. K."/>
            <person name="Thang M."/>
            <person name="Chan C."/>
        </authorList>
    </citation>
    <scope>NUCLEOTIDE SEQUENCE [LARGE SCALE GENOMIC DNA]</scope>
</reference>
<feature type="non-terminal residue" evidence="2">
    <location>
        <position position="1"/>
    </location>
</feature>
<comment type="caution">
    <text evidence="2">The sequence shown here is derived from an EMBL/GenBank/DDBJ whole genome shotgun (WGS) entry which is preliminary data.</text>
</comment>
<evidence type="ECO:0000313" key="3">
    <source>
        <dbReference type="Proteomes" id="UP001189429"/>
    </source>
</evidence>
<dbReference type="PANTHER" id="PTHR24347">
    <property type="entry name" value="SERINE/THREONINE-PROTEIN KINASE"/>
    <property type="match status" value="1"/>
</dbReference>
<keyword evidence="3" id="KW-1185">Reference proteome</keyword>
<proteinExistence type="predicted"/>
<dbReference type="InterPro" id="IPR011009">
    <property type="entry name" value="Kinase-like_dom_sf"/>
</dbReference>